<comment type="subcellular location">
    <subcellularLocation>
        <location evidence="3">Nucleus</location>
    </subcellularLocation>
</comment>
<name>E4XL38_OIKDI</name>
<dbReference type="Proteomes" id="UP000001307">
    <property type="component" value="Unassembled WGS sequence"/>
</dbReference>
<keyword evidence="3" id="KW-0539">Nucleus</keyword>
<organism evidence="6">
    <name type="scientific">Oikopleura dioica</name>
    <name type="common">Tunicate</name>
    <dbReference type="NCBI Taxonomy" id="34765"/>
    <lineage>
        <taxon>Eukaryota</taxon>
        <taxon>Metazoa</taxon>
        <taxon>Chordata</taxon>
        <taxon>Tunicata</taxon>
        <taxon>Appendicularia</taxon>
        <taxon>Copelata</taxon>
        <taxon>Oikopleuridae</taxon>
        <taxon>Oikopleura</taxon>
    </lineage>
</organism>
<gene>
    <name evidence="6" type="ORF">GSOID_T00014410001</name>
</gene>
<evidence type="ECO:0000256" key="3">
    <source>
        <dbReference type="RuleBase" id="RU004019"/>
    </source>
</evidence>
<feature type="compositionally biased region" description="Low complexity" evidence="4">
    <location>
        <begin position="385"/>
        <end position="397"/>
    </location>
</feature>
<evidence type="ECO:0000256" key="2">
    <source>
        <dbReference type="ARBA" id="ARBA00023125"/>
    </source>
</evidence>
<keyword evidence="2 3" id="KW-0238">DNA-binding</keyword>
<evidence type="ECO:0000256" key="4">
    <source>
        <dbReference type="SAM" id="MobiDB-lite"/>
    </source>
</evidence>
<evidence type="ECO:0000256" key="1">
    <source>
        <dbReference type="ARBA" id="ARBA00005562"/>
    </source>
</evidence>
<evidence type="ECO:0000313" key="6">
    <source>
        <dbReference type="EMBL" id="CBY10799.1"/>
    </source>
</evidence>
<comment type="similarity">
    <text evidence="1 3">Belongs to the ETS family.</text>
</comment>
<keyword evidence="7" id="KW-1185">Reference proteome</keyword>
<accession>E4XL38</accession>
<feature type="region of interest" description="Disordered" evidence="4">
    <location>
        <begin position="372"/>
        <end position="397"/>
    </location>
</feature>
<dbReference type="PANTHER" id="PTHR11849">
    <property type="entry name" value="ETS"/>
    <property type="match status" value="1"/>
</dbReference>
<evidence type="ECO:0000259" key="5">
    <source>
        <dbReference type="PROSITE" id="PS50061"/>
    </source>
</evidence>
<dbReference type="PROSITE" id="PS50061">
    <property type="entry name" value="ETS_DOMAIN_3"/>
    <property type="match status" value="1"/>
</dbReference>
<dbReference type="OrthoDB" id="10067219at2759"/>
<dbReference type="InterPro" id="IPR000418">
    <property type="entry name" value="Ets_dom"/>
</dbReference>
<evidence type="ECO:0000313" key="7">
    <source>
        <dbReference type="Proteomes" id="UP000001307"/>
    </source>
</evidence>
<dbReference type="PROSITE" id="PS00345">
    <property type="entry name" value="ETS_DOMAIN_1"/>
    <property type="match status" value="1"/>
</dbReference>
<feature type="region of interest" description="Disordered" evidence="4">
    <location>
        <begin position="162"/>
        <end position="181"/>
    </location>
</feature>
<dbReference type="Gene3D" id="1.10.10.10">
    <property type="entry name" value="Winged helix-like DNA-binding domain superfamily/Winged helix DNA-binding domain"/>
    <property type="match status" value="1"/>
</dbReference>
<dbReference type="GO" id="GO:0030154">
    <property type="term" value="P:cell differentiation"/>
    <property type="evidence" value="ECO:0007669"/>
    <property type="project" value="TreeGrafter"/>
</dbReference>
<dbReference type="InParanoid" id="E4XL38"/>
<feature type="compositionally biased region" description="Polar residues" evidence="4">
    <location>
        <begin position="372"/>
        <end position="384"/>
    </location>
</feature>
<dbReference type="PRINTS" id="PR00454">
    <property type="entry name" value="ETSDOMAIN"/>
</dbReference>
<dbReference type="Pfam" id="PF00178">
    <property type="entry name" value="Ets"/>
    <property type="match status" value="1"/>
</dbReference>
<dbReference type="GO" id="GO:0005634">
    <property type="term" value="C:nucleus"/>
    <property type="evidence" value="ECO:0007669"/>
    <property type="project" value="UniProtKB-SubCell"/>
</dbReference>
<protein>
    <recommendedName>
        <fullName evidence="5">ETS domain-containing protein</fullName>
    </recommendedName>
</protein>
<dbReference type="GO" id="GO:0043565">
    <property type="term" value="F:sequence-specific DNA binding"/>
    <property type="evidence" value="ECO:0007669"/>
    <property type="project" value="InterPro"/>
</dbReference>
<dbReference type="SMART" id="SM00413">
    <property type="entry name" value="ETS"/>
    <property type="match status" value="1"/>
</dbReference>
<reference evidence="6" key="1">
    <citation type="journal article" date="2010" name="Science">
        <title>Plasticity of animal genome architecture unmasked by rapid evolution of a pelagic tunicate.</title>
        <authorList>
            <person name="Denoeud F."/>
            <person name="Henriet S."/>
            <person name="Mungpakdee S."/>
            <person name="Aury J.M."/>
            <person name="Da Silva C."/>
            <person name="Brinkmann H."/>
            <person name="Mikhaleva J."/>
            <person name="Olsen L.C."/>
            <person name="Jubin C."/>
            <person name="Canestro C."/>
            <person name="Bouquet J.M."/>
            <person name="Danks G."/>
            <person name="Poulain J."/>
            <person name="Campsteijn C."/>
            <person name="Adamski M."/>
            <person name="Cross I."/>
            <person name="Yadetie F."/>
            <person name="Muffato M."/>
            <person name="Louis A."/>
            <person name="Butcher S."/>
            <person name="Tsagkogeorga G."/>
            <person name="Konrad A."/>
            <person name="Singh S."/>
            <person name="Jensen M.F."/>
            <person name="Cong E.H."/>
            <person name="Eikeseth-Otteraa H."/>
            <person name="Noel B."/>
            <person name="Anthouard V."/>
            <person name="Porcel B.M."/>
            <person name="Kachouri-Lafond R."/>
            <person name="Nishino A."/>
            <person name="Ugolini M."/>
            <person name="Chourrout P."/>
            <person name="Nishida H."/>
            <person name="Aasland R."/>
            <person name="Huzurbazar S."/>
            <person name="Westhof E."/>
            <person name="Delsuc F."/>
            <person name="Lehrach H."/>
            <person name="Reinhardt R."/>
            <person name="Weissenbach J."/>
            <person name="Roy S.W."/>
            <person name="Artiguenave F."/>
            <person name="Postlethwait J.H."/>
            <person name="Manak J.R."/>
            <person name="Thompson E.M."/>
            <person name="Jaillon O."/>
            <person name="Du Pasquier L."/>
            <person name="Boudinot P."/>
            <person name="Liberles D.A."/>
            <person name="Volff J.N."/>
            <person name="Philippe H."/>
            <person name="Lenhard B."/>
            <person name="Roest Crollius H."/>
            <person name="Wincker P."/>
            <person name="Chourrout D."/>
        </authorList>
    </citation>
    <scope>NUCLEOTIDE SEQUENCE [LARGE SCALE GENOMIC DNA]</scope>
</reference>
<dbReference type="PANTHER" id="PTHR11849:SF304">
    <property type="entry name" value="DNA-BINDING PROTEIN D-ETS-3"/>
    <property type="match status" value="1"/>
</dbReference>
<dbReference type="InterPro" id="IPR036390">
    <property type="entry name" value="WH_DNA-bd_sf"/>
</dbReference>
<sequence>MDNAEPLFLYNHSSPKIERTILESITEDEQLNSAQTVWQQENTFYSDEYQRQAYPSFYDSQGYENWNQEGIVDLTGRTDPPLFSREDAQYQEYQENFAHQQQAVYEPPHAAYDYPTYDHGIDVGLPQVHSMGHGLVSGWDEEAYHQSIDPYATTTQTIVFPHPSTHEDSSSPPVSPSPPVGSHECWMKEFHQNFPSGQHQRYPYDKSYMEDNESDGSYTGASSFSNENPYKKWEEFCTMYANPGSTQIQLWQFLLELLKTPKHQHCITWEGGEGEFRMIDPDEVARLWGDRKGKPNMNYGKLSRALRYYYEKGRMTKLHGKRYASTPALTWIKSCSSTRNTPILTNREPTPTLLTCCTRKSTRVVTLPIFSRTRTTPPNTPKSQTRTTTMHRISTTW</sequence>
<dbReference type="InterPro" id="IPR036388">
    <property type="entry name" value="WH-like_DNA-bd_sf"/>
</dbReference>
<dbReference type="InterPro" id="IPR046328">
    <property type="entry name" value="ETS_fam"/>
</dbReference>
<dbReference type="AlphaFoldDB" id="E4XL38"/>
<dbReference type="EMBL" id="FN653067">
    <property type="protein sequence ID" value="CBY10799.1"/>
    <property type="molecule type" value="Genomic_DNA"/>
</dbReference>
<feature type="domain" description="ETS" evidence="5">
    <location>
        <begin position="248"/>
        <end position="328"/>
    </location>
</feature>
<dbReference type="GO" id="GO:0000981">
    <property type="term" value="F:DNA-binding transcription factor activity, RNA polymerase II-specific"/>
    <property type="evidence" value="ECO:0007669"/>
    <property type="project" value="TreeGrafter"/>
</dbReference>
<proteinExistence type="inferred from homology"/>
<dbReference type="SUPFAM" id="SSF46785">
    <property type="entry name" value="Winged helix' DNA-binding domain"/>
    <property type="match status" value="1"/>
</dbReference>